<reference evidence="1" key="1">
    <citation type="journal article" date="2015" name="Nature">
        <title>Complex archaea that bridge the gap between prokaryotes and eukaryotes.</title>
        <authorList>
            <person name="Spang A."/>
            <person name="Saw J.H."/>
            <person name="Jorgensen S.L."/>
            <person name="Zaremba-Niedzwiedzka K."/>
            <person name="Martijn J."/>
            <person name="Lind A.E."/>
            <person name="van Eijk R."/>
            <person name="Schleper C."/>
            <person name="Guy L."/>
            <person name="Ettema T.J."/>
        </authorList>
    </citation>
    <scope>NUCLEOTIDE SEQUENCE</scope>
</reference>
<evidence type="ECO:0000313" key="1">
    <source>
        <dbReference type="EMBL" id="KKK50546.1"/>
    </source>
</evidence>
<protein>
    <submittedName>
        <fullName evidence="1">Uncharacterized protein</fullName>
    </submittedName>
</protein>
<gene>
    <name evidence="1" type="ORF">LCGC14_3123920</name>
</gene>
<name>A0A0F8YRA0_9ZZZZ</name>
<organism evidence="1">
    <name type="scientific">marine sediment metagenome</name>
    <dbReference type="NCBI Taxonomy" id="412755"/>
    <lineage>
        <taxon>unclassified sequences</taxon>
        <taxon>metagenomes</taxon>
        <taxon>ecological metagenomes</taxon>
    </lineage>
</organism>
<proteinExistence type="predicted"/>
<dbReference type="EMBL" id="LAZR01067968">
    <property type="protein sequence ID" value="KKK50546.1"/>
    <property type="molecule type" value="Genomic_DNA"/>
</dbReference>
<comment type="caution">
    <text evidence="1">The sequence shown here is derived from an EMBL/GenBank/DDBJ whole genome shotgun (WGS) entry which is preliminary data.</text>
</comment>
<feature type="non-terminal residue" evidence="1">
    <location>
        <position position="101"/>
    </location>
</feature>
<sequence>MFEVAEYKVKFFHENCVSPYRWKEFFTEQPLARARTTCYIYRDNLKYLKADGTAWCSRKDQFNRNTGRKLALERALESAGFDKPKRTLFWEAYFKKRGKVG</sequence>
<accession>A0A0F8YRA0</accession>
<dbReference type="AlphaFoldDB" id="A0A0F8YRA0"/>